<dbReference type="Gene3D" id="3.30.720.120">
    <property type="match status" value="1"/>
</dbReference>
<dbReference type="PANTHER" id="PTHR34109:SF1">
    <property type="entry name" value="VOC DOMAIN-CONTAINING PROTEIN"/>
    <property type="match status" value="1"/>
</dbReference>
<dbReference type="InterPro" id="IPR029068">
    <property type="entry name" value="Glyas_Bleomycin-R_OHBP_Dase"/>
</dbReference>
<evidence type="ECO:0000313" key="3">
    <source>
        <dbReference type="Proteomes" id="UP001275440"/>
    </source>
</evidence>
<reference evidence="2 3" key="1">
    <citation type="submission" date="2019-10" db="EMBL/GenBank/DDBJ databases">
        <title>Draft Genome Assembly of Rhodococcus zopfii DSM44189.</title>
        <authorList>
            <person name="Sutton J.M."/>
            <person name="Akob D.M."/>
            <person name="Bushman T.J."/>
        </authorList>
    </citation>
    <scope>NUCLEOTIDE SEQUENCE [LARGE SCALE GENOMIC DNA]</scope>
    <source>
        <strain evidence="2 3">DSM 44189</strain>
    </source>
</reference>
<dbReference type="InterPro" id="IPR037523">
    <property type="entry name" value="VOC_core"/>
</dbReference>
<dbReference type="Pfam" id="PF00903">
    <property type="entry name" value="Glyoxalase"/>
    <property type="match status" value="1"/>
</dbReference>
<accession>A0ABU3WR99</accession>
<dbReference type="Proteomes" id="UP001275440">
    <property type="component" value="Unassembled WGS sequence"/>
</dbReference>
<dbReference type="Gene3D" id="3.30.720.110">
    <property type="match status" value="1"/>
</dbReference>
<dbReference type="PANTHER" id="PTHR34109">
    <property type="entry name" value="BNAUNNG04460D PROTEIN-RELATED"/>
    <property type="match status" value="1"/>
</dbReference>
<comment type="caution">
    <text evidence="2">The sequence shown here is derived from an EMBL/GenBank/DDBJ whole genome shotgun (WGS) entry which is preliminary data.</text>
</comment>
<keyword evidence="3" id="KW-1185">Reference proteome</keyword>
<gene>
    <name evidence="2" type="ORF">F8M49_16435</name>
</gene>
<dbReference type="CDD" id="cd07246">
    <property type="entry name" value="VOC_like"/>
    <property type="match status" value="1"/>
</dbReference>
<feature type="domain" description="VOC" evidence="1">
    <location>
        <begin position="10"/>
        <end position="133"/>
    </location>
</feature>
<proteinExistence type="predicted"/>
<dbReference type="EMBL" id="WBMO01000001">
    <property type="protein sequence ID" value="MDV2476511.1"/>
    <property type="molecule type" value="Genomic_DNA"/>
</dbReference>
<name>A0ABU3WR99_9NOCA</name>
<protein>
    <submittedName>
        <fullName evidence="2">VOC family protein</fullName>
    </submittedName>
</protein>
<evidence type="ECO:0000259" key="1">
    <source>
        <dbReference type="PROSITE" id="PS51819"/>
    </source>
</evidence>
<evidence type="ECO:0000313" key="2">
    <source>
        <dbReference type="EMBL" id="MDV2476511.1"/>
    </source>
</evidence>
<sequence>MTFDGVDFPRPGALPYLTVSEARAAIDWYTRVFGAEIAGDPVVMDDGRIGHAELIFPTGMVYVAEEFPEMGLTAAEAGATSVSLMLPVDDTDGVLARARDAGGTVERWITESHGHRNATLLDPFGHRWLLVGPVTGNHSGDTR</sequence>
<dbReference type="PROSITE" id="PS51819">
    <property type="entry name" value="VOC"/>
    <property type="match status" value="1"/>
</dbReference>
<dbReference type="RefSeq" id="WP_371304464.1">
    <property type="nucleotide sequence ID" value="NZ_JAWKJJ010000001.1"/>
</dbReference>
<dbReference type="SUPFAM" id="SSF54593">
    <property type="entry name" value="Glyoxalase/Bleomycin resistance protein/Dihydroxybiphenyl dioxygenase"/>
    <property type="match status" value="1"/>
</dbReference>
<dbReference type="InterPro" id="IPR004360">
    <property type="entry name" value="Glyas_Fos-R_dOase_dom"/>
</dbReference>
<organism evidence="2 3">
    <name type="scientific">Rhodococcus zopfii</name>
    <dbReference type="NCBI Taxonomy" id="43772"/>
    <lineage>
        <taxon>Bacteria</taxon>
        <taxon>Bacillati</taxon>
        <taxon>Actinomycetota</taxon>
        <taxon>Actinomycetes</taxon>
        <taxon>Mycobacteriales</taxon>
        <taxon>Nocardiaceae</taxon>
        <taxon>Rhodococcus</taxon>
    </lineage>
</organism>